<proteinExistence type="predicted"/>
<gene>
    <name evidence="3" type="ORF">NPIL_301361</name>
</gene>
<dbReference type="EMBL" id="BMAW01110554">
    <property type="protein sequence ID" value="GFT43638.1"/>
    <property type="molecule type" value="Genomic_DNA"/>
</dbReference>
<protein>
    <submittedName>
        <fullName evidence="3">Uncharacterized protein</fullName>
    </submittedName>
</protein>
<evidence type="ECO:0000256" key="1">
    <source>
        <dbReference type="SAM" id="MobiDB-lite"/>
    </source>
</evidence>
<keyword evidence="2" id="KW-0732">Signal</keyword>
<reference evidence="3" key="1">
    <citation type="submission" date="2020-08" db="EMBL/GenBank/DDBJ databases">
        <title>Multicomponent nature underlies the extraordinary mechanical properties of spider dragline silk.</title>
        <authorList>
            <person name="Kono N."/>
            <person name="Nakamura H."/>
            <person name="Mori M."/>
            <person name="Yoshida Y."/>
            <person name="Ohtoshi R."/>
            <person name="Malay A.D."/>
            <person name="Moran D.A.P."/>
            <person name="Tomita M."/>
            <person name="Numata K."/>
            <person name="Arakawa K."/>
        </authorList>
    </citation>
    <scope>NUCLEOTIDE SEQUENCE</scope>
</reference>
<feature type="region of interest" description="Disordered" evidence="1">
    <location>
        <begin position="153"/>
        <end position="175"/>
    </location>
</feature>
<evidence type="ECO:0000256" key="2">
    <source>
        <dbReference type="SAM" id="SignalP"/>
    </source>
</evidence>
<keyword evidence="4" id="KW-1185">Reference proteome</keyword>
<dbReference type="AlphaFoldDB" id="A0A8X6NZ40"/>
<feature type="signal peptide" evidence="2">
    <location>
        <begin position="1"/>
        <end position="20"/>
    </location>
</feature>
<evidence type="ECO:0000313" key="3">
    <source>
        <dbReference type="EMBL" id="GFT43638.1"/>
    </source>
</evidence>
<evidence type="ECO:0000313" key="4">
    <source>
        <dbReference type="Proteomes" id="UP000887013"/>
    </source>
</evidence>
<name>A0A8X6NZ40_NEPPI</name>
<dbReference type="Proteomes" id="UP000887013">
    <property type="component" value="Unassembled WGS sequence"/>
</dbReference>
<accession>A0A8X6NZ40</accession>
<feature type="chain" id="PRO_5036470763" evidence="2">
    <location>
        <begin position="21"/>
        <end position="175"/>
    </location>
</feature>
<sequence>MNSFLILVSTFVLFIVRSEAVQSALLEHDSYECFSTIVCDLRKMDVIEEPLRVGGERFVQEGLKLMKEISKIPDAEDTPEFWSRSIGVFCAYPEETKKEIYSAWSKAFVEFGVKECQNPNSENCKRSETAFNALYEEVSKYYATGDCKQQKAEMAQDTVDKIPAQAPGGGSPSFG</sequence>
<organism evidence="3 4">
    <name type="scientific">Nephila pilipes</name>
    <name type="common">Giant wood spider</name>
    <name type="synonym">Nephila maculata</name>
    <dbReference type="NCBI Taxonomy" id="299642"/>
    <lineage>
        <taxon>Eukaryota</taxon>
        <taxon>Metazoa</taxon>
        <taxon>Ecdysozoa</taxon>
        <taxon>Arthropoda</taxon>
        <taxon>Chelicerata</taxon>
        <taxon>Arachnida</taxon>
        <taxon>Araneae</taxon>
        <taxon>Araneomorphae</taxon>
        <taxon>Entelegynae</taxon>
        <taxon>Araneoidea</taxon>
        <taxon>Nephilidae</taxon>
        <taxon>Nephila</taxon>
    </lineage>
</organism>
<dbReference type="OrthoDB" id="6413289at2759"/>
<comment type="caution">
    <text evidence="3">The sequence shown here is derived from an EMBL/GenBank/DDBJ whole genome shotgun (WGS) entry which is preliminary data.</text>
</comment>